<protein>
    <submittedName>
        <fullName evidence="2">Uncharacterized protein</fullName>
    </submittedName>
</protein>
<feature type="compositionally biased region" description="Acidic residues" evidence="1">
    <location>
        <begin position="20"/>
        <end position="45"/>
    </location>
</feature>
<dbReference type="AlphaFoldDB" id="A0A699Y1B3"/>
<sequence>MDSPPHSPNNVFNFPAVKEEFEEEPEEEPEEEEDEFEEDPDEGDE</sequence>
<comment type="caution">
    <text evidence="2">The sequence shown here is derived from an EMBL/GenBank/DDBJ whole genome shotgun (WGS) entry which is preliminary data.</text>
</comment>
<organism evidence="2">
    <name type="scientific">Tanacetum cinerariifolium</name>
    <name type="common">Dalmatian daisy</name>
    <name type="synonym">Chrysanthemum cinerariifolium</name>
    <dbReference type="NCBI Taxonomy" id="118510"/>
    <lineage>
        <taxon>Eukaryota</taxon>
        <taxon>Viridiplantae</taxon>
        <taxon>Streptophyta</taxon>
        <taxon>Embryophyta</taxon>
        <taxon>Tracheophyta</taxon>
        <taxon>Spermatophyta</taxon>
        <taxon>Magnoliopsida</taxon>
        <taxon>eudicotyledons</taxon>
        <taxon>Gunneridae</taxon>
        <taxon>Pentapetalae</taxon>
        <taxon>asterids</taxon>
        <taxon>campanulids</taxon>
        <taxon>Asterales</taxon>
        <taxon>Asteraceae</taxon>
        <taxon>Asteroideae</taxon>
        <taxon>Anthemideae</taxon>
        <taxon>Anthemidinae</taxon>
        <taxon>Tanacetum</taxon>
    </lineage>
</organism>
<name>A0A699Y1B3_TANCI</name>
<reference evidence="2" key="1">
    <citation type="journal article" date="2019" name="Sci. Rep.">
        <title>Draft genome of Tanacetum cinerariifolium, the natural source of mosquito coil.</title>
        <authorList>
            <person name="Yamashiro T."/>
            <person name="Shiraishi A."/>
            <person name="Satake H."/>
            <person name="Nakayama K."/>
        </authorList>
    </citation>
    <scope>NUCLEOTIDE SEQUENCE</scope>
</reference>
<proteinExistence type="predicted"/>
<dbReference type="EMBL" id="BKCJ011893112">
    <property type="protein sequence ID" value="GFD61484.1"/>
    <property type="molecule type" value="Genomic_DNA"/>
</dbReference>
<evidence type="ECO:0000256" key="1">
    <source>
        <dbReference type="SAM" id="MobiDB-lite"/>
    </source>
</evidence>
<feature type="non-terminal residue" evidence="2">
    <location>
        <position position="45"/>
    </location>
</feature>
<evidence type="ECO:0000313" key="2">
    <source>
        <dbReference type="EMBL" id="GFD61484.1"/>
    </source>
</evidence>
<gene>
    <name evidence="2" type="ORF">Tci_933453</name>
</gene>
<accession>A0A699Y1B3</accession>
<feature type="region of interest" description="Disordered" evidence="1">
    <location>
        <begin position="1"/>
        <end position="45"/>
    </location>
</feature>